<organism evidence="2 3">
    <name type="scientific">Penicillium brevicompactum</name>
    <dbReference type="NCBI Taxonomy" id="5074"/>
    <lineage>
        <taxon>Eukaryota</taxon>
        <taxon>Fungi</taxon>
        <taxon>Dikarya</taxon>
        <taxon>Ascomycota</taxon>
        <taxon>Pezizomycotina</taxon>
        <taxon>Eurotiomycetes</taxon>
        <taxon>Eurotiomycetidae</taxon>
        <taxon>Eurotiales</taxon>
        <taxon>Aspergillaceae</taxon>
        <taxon>Penicillium</taxon>
    </lineage>
</organism>
<name>A0A9W9QLJ2_PENBR</name>
<dbReference type="EMBL" id="JAPZBR010000008">
    <property type="protein sequence ID" value="KAJ5340291.1"/>
    <property type="molecule type" value="Genomic_DNA"/>
</dbReference>
<dbReference type="AlphaFoldDB" id="A0A9W9QLJ2"/>
<reference evidence="2" key="2">
    <citation type="journal article" date="2023" name="IMA Fungus">
        <title>Comparative genomic study of the Penicillium genus elucidates a diverse pangenome and 15 lateral gene transfer events.</title>
        <authorList>
            <person name="Petersen C."/>
            <person name="Sorensen T."/>
            <person name="Nielsen M.R."/>
            <person name="Sondergaard T.E."/>
            <person name="Sorensen J.L."/>
            <person name="Fitzpatrick D.A."/>
            <person name="Frisvad J.C."/>
            <person name="Nielsen K.L."/>
        </authorList>
    </citation>
    <scope>NUCLEOTIDE SEQUENCE</scope>
    <source>
        <strain evidence="2">IBT 35675</strain>
    </source>
</reference>
<keyword evidence="3" id="KW-1185">Reference proteome</keyword>
<sequence>MKDPEPIQNTEVDEERLHEHDDEVNGEGGQSDPLKATSAGKAENDRKGSTLDRVKDKFHRQARRAEKGP</sequence>
<evidence type="ECO:0000256" key="1">
    <source>
        <dbReference type="SAM" id="MobiDB-lite"/>
    </source>
</evidence>
<gene>
    <name evidence="2" type="ORF">N7541_009415</name>
</gene>
<reference evidence="2" key="1">
    <citation type="submission" date="2022-12" db="EMBL/GenBank/DDBJ databases">
        <authorList>
            <person name="Petersen C."/>
        </authorList>
    </citation>
    <scope>NUCLEOTIDE SEQUENCE</scope>
    <source>
        <strain evidence="2">IBT 35675</strain>
    </source>
</reference>
<evidence type="ECO:0000313" key="2">
    <source>
        <dbReference type="EMBL" id="KAJ5340291.1"/>
    </source>
</evidence>
<dbReference type="Proteomes" id="UP001148299">
    <property type="component" value="Unassembled WGS sequence"/>
</dbReference>
<comment type="caution">
    <text evidence="2">The sequence shown here is derived from an EMBL/GenBank/DDBJ whole genome shotgun (WGS) entry which is preliminary data.</text>
</comment>
<feature type="region of interest" description="Disordered" evidence="1">
    <location>
        <begin position="1"/>
        <end position="69"/>
    </location>
</feature>
<evidence type="ECO:0000313" key="3">
    <source>
        <dbReference type="Proteomes" id="UP001148299"/>
    </source>
</evidence>
<feature type="compositionally biased region" description="Basic and acidic residues" evidence="1">
    <location>
        <begin position="42"/>
        <end position="55"/>
    </location>
</feature>
<accession>A0A9W9QLJ2</accession>
<proteinExistence type="predicted"/>
<protein>
    <submittedName>
        <fullName evidence="2">Uncharacterized protein</fullName>
    </submittedName>
</protein>